<evidence type="ECO:0000259" key="1">
    <source>
        <dbReference type="Pfam" id="PF13966"/>
    </source>
</evidence>
<dbReference type="AlphaFoldDB" id="S8D7C2"/>
<name>S8D7C2_9LAMI</name>
<protein>
    <recommendedName>
        <fullName evidence="1">Reverse transcriptase zinc-binding domain-containing protein</fullName>
    </recommendedName>
</protein>
<proteinExistence type="predicted"/>
<dbReference type="InterPro" id="IPR026960">
    <property type="entry name" value="RVT-Znf"/>
</dbReference>
<dbReference type="Proteomes" id="UP000015453">
    <property type="component" value="Unassembled WGS sequence"/>
</dbReference>
<dbReference type="OrthoDB" id="1938246at2759"/>
<evidence type="ECO:0000313" key="2">
    <source>
        <dbReference type="EMBL" id="EPS58578.1"/>
    </source>
</evidence>
<feature type="domain" description="Reverse transcriptase zinc-binding" evidence="1">
    <location>
        <begin position="26"/>
        <end position="83"/>
    </location>
</feature>
<gene>
    <name evidence="2" type="ORF">M569_16235</name>
</gene>
<dbReference type="Pfam" id="PF13966">
    <property type="entry name" value="zf-RVT"/>
    <property type="match status" value="1"/>
</dbReference>
<accession>S8D7C2</accession>
<organism evidence="2 3">
    <name type="scientific">Genlisea aurea</name>
    <dbReference type="NCBI Taxonomy" id="192259"/>
    <lineage>
        <taxon>Eukaryota</taxon>
        <taxon>Viridiplantae</taxon>
        <taxon>Streptophyta</taxon>
        <taxon>Embryophyta</taxon>
        <taxon>Tracheophyta</taxon>
        <taxon>Spermatophyta</taxon>
        <taxon>Magnoliopsida</taxon>
        <taxon>eudicotyledons</taxon>
        <taxon>Gunneridae</taxon>
        <taxon>Pentapetalae</taxon>
        <taxon>asterids</taxon>
        <taxon>lamiids</taxon>
        <taxon>Lamiales</taxon>
        <taxon>Lentibulariaceae</taxon>
        <taxon>Genlisea</taxon>
    </lineage>
</organism>
<evidence type="ECO:0000313" key="3">
    <source>
        <dbReference type="Proteomes" id="UP000015453"/>
    </source>
</evidence>
<comment type="caution">
    <text evidence="2">The sequence shown here is derived from an EMBL/GenBank/DDBJ whole genome shotgun (WGS) entry which is preliminary data.</text>
</comment>
<dbReference type="EMBL" id="AUSU01009082">
    <property type="protein sequence ID" value="EPS58578.1"/>
    <property type="molecule type" value="Genomic_DNA"/>
</dbReference>
<reference evidence="2 3" key="1">
    <citation type="journal article" date="2013" name="BMC Genomics">
        <title>The miniature genome of a carnivorous plant Genlisea aurea contains a low number of genes and short non-coding sequences.</title>
        <authorList>
            <person name="Leushkin E.V."/>
            <person name="Sutormin R.A."/>
            <person name="Nabieva E.R."/>
            <person name="Penin A.A."/>
            <person name="Kondrashov A.S."/>
            <person name="Logacheva M.D."/>
        </authorList>
    </citation>
    <scope>NUCLEOTIDE SEQUENCE [LARGE SCALE GENOMIC DNA]</scope>
</reference>
<sequence>MGFRDLLLFNKALIAMQGWRLLSRPTSLPARILNFGWRLGNNILPLKANLARRRICQDFTCDICGGEHECWFHALVSCPFSQATPLDLLRTHHMIRYNLEPSVIRLLSCRSLPPANAFGSDPLRVS</sequence>
<keyword evidence="3" id="KW-1185">Reference proteome</keyword>